<feature type="region of interest" description="Disordered" evidence="1">
    <location>
        <begin position="41"/>
        <end position="69"/>
    </location>
</feature>
<feature type="compositionally biased region" description="Basic and acidic residues" evidence="1">
    <location>
        <begin position="79"/>
        <end position="93"/>
    </location>
</feature>
<organism evidence="3 4">
    <name type="scientific">Streptomyces triticagri</name>
    <dbReference type="NCBI Taxonomy" id="2293568"/>
    <lineage>
        <taxon>Bacteria</taxon>
        <taxon>Bacillati</taxon>
        <taxon>Actinomycetota</taxon>
        <taxon>Actinomycetes</taxon>
        <taxon>Kitasatosporales</taxon>
        <taxon>Streptomycetaceae</taxon>
        <taxon>Streptomyces</taxon>
    </lineage>
</organism>
<comment type="caution">
    <text evidence="3">The sequence shown here is derived from an EMBL/GenBank/DDBJ whole genome shotgun (WGS) entry which is preliminary data.</text>
</comment>
<feature type="compositionally biased region" description="Low complexity" evidence="1">
    <location>
        <begin position="49"/>
        <end position="64"/>
    </location>
</feature>
<proteinExistence type="predicted"/>
<evidence type="ECO:0000313" key="3">
    <source>
        <dbReference type="EMBL" id="RFU87046.1"/>
    </source>
</evidence>
<evidence type="ECO:0000256" key="1">
    <source>
        <dbReference type="SAM" id="MobiDB-lite"/>
    </source>
</evidence>
<dbReference type="EMBL" id="QUAK01000046">
    <property type="protein sequence ID" value="RFU87046.1"/>
    <property type="molecule type" value="Genomic_DNA"/>
</dbReference>
<dbReference type="Proteomes" id="UP000263094">
    <property type="component" value="Unassembled WGS sequence"/>
</dbReference>
<reference evidence="3 4" key="1">
    <citation type="submission" date="2018-08" db="EMBL/GenBank/DDBJ databases">
        <title>Isolation, diversity and antifungal activity of Actinobacteria from wheat.</title>
        <authorList>
            <person name="Han C."/>
        </authorList>
    </citation>
    <scope>NUCLEOTIDE SEQUENCE [LARGE SCALE GENOMIC DNA]</scope>
    <source>
        <strain evidence="3 4">NEAU-YY421</strain>
    </source>
</reference>
<feature type="region of interest" description="Disordered" evidence="1">
    <location>
        <begin position="74"/>
        <end position="93"/>
    </location>
</feature>
<keyword evidence="2" id="KW-0812">Transmembrane</keyword>
<evidence type="ECO:0000313" key="4">
    <source>
        <dbReference type="Proteomes" id="UP000263094"/>
    </source>
</evidence>
<feature type="transmembrane region" description="Helical" evidence="2">
    <location>
        <begin position="17"/>
        <end position="36"/>
    </location>
</feature>
<keyword evidence="2" id="KW-0472">Membrane</keyword>
<name>A0A372M7Y0_9ACTN</name>
<sequence>MQHPAVPELAHTHTRPIHWLATALAVAAVVAASSFIGPRNATAAQTDSPEPAAAPAPAATAPDAGSVDYPLQCGTAEPDITHHATGDLDRDGRPETVAAVRCKAGSGTPPHGIYVITQPHTGEPRVVATLVDPDERLTVTDFAVHDATVTATLLGYSAPTVPSCCPDTREKAAWKWKDQSFVRSRQAAAHSA</sequence>
<protein>
    <recommendedName>
        <fullName evidence="5">Secreted protein</fullName>
    </recommendedName>
</protein>
<dbReference type="RefSeq" id="WP_128555386.1">
    <property type="nucleotide sequence ID" value="NZ_QUAK01000046.1"/>
</dbReference>
<keyword evidence="2" id="KW-1133">Transmembrane helix</keyword>
<keyword evidence="4" id="KW-1185">Reference proteome</keyword>
<accession>A0A372M7Y0</accession>
<gene>
    <name evidence="3" type="ORF">DY218_08935</name>
</gene>
<dbReference type="AlphaFoldDB" id="A0A372M7Y0"/>
<dbReference type="OrthoDB" id="4350218at2"/>
<evidence type="ECO:0000256" key="2">
    <source>
        <dbReference type="SAM" id="Phobius"/>
    </source>
</evidence>
<evidence type="ECO:0008006" key="5">
    <source>
        <dbReference type="Google" id="ProtNLM"/>
    </source>
</evidence>